<dbReference type="KEGG" id="aot:AcetOri_orf02135"/>
<accession>A0A2Z5ZGQ5</accession>
<dbReference type="Proteomes" id="UP000270034">
    <property type="component" value="Chromosome"/>
</dbReference>
<dbReference type="AlphaFoldDB" id="A0A2Z5ZGQ5"/>
<dbReference type="EMBL" id="AP018515">
    <property type="protein sequence ID" value="BBC79771.1"/>
    <property type="molecule type" value="Genomic_DNA"/>
</dbReference>
<name>A0A2Z5ZGQ5_9PROT</name>
<gene>
    <name evidence="2" type="ORF">AcetOrient_orf02135</name>
</gene>
<keyword evidence="1" id="KW-0472">Membrane</keyword>
<proteinExistence type="predicted"/>
<reference evidence="2 3" key="1">
    <citation type="submission" date="2018-02" db="EMBL/GenBank/DDBJ databases">
        <title>Acetobacter orientalis genome.</title>
        <authorList>
            <person name="Nakashima N."/>
            <person name="Tamura T."/>
        </authorList>
    </citation>
    <scope>NUCLEOTIDE SEQUENCE [LARGE SCALE GENOMIC DNA]</scope>
    <source>
        <strain evidence="2 3">FAN1</strain>
    </source>
</reference>
<protein>
    <submittedName>
        <fullName evidence="2">O-antigen ligase</fullName>
    </submittedName>
</protein>
<keyword evidence="2" id="KW-0436">Ligase</keyword>
<feature type="transmembrane region" description="Helical" evidence="1">
    <location>
        <begin position="33"/>
        <end position="53"/>
    </location>
</feature>
<evidence type="ECO:0000256" key="1">
    <source>
        <dbReference type="SAM" id="Phobius"/>
    </source>
</evidence>
<evidence type="ECO:0000313" key="2">
    <source>
        <dbReference type="EMBL" id="BBC79771.1"/>
    </source>
</evidence>
<sequence>MRTPFLLPCEKANGVREGLLCHVSALMRMGEKAILLCAGGCGFFTLLCALPCLHARG</sequence>
<organism evidence="2 3">
    <name type="scientific">Acetobacter orientalis</name>
    <dbReference type="NCBI Taxonomy" id="146474"/>
    <lineage>
        <taxon>Bacteria</taxon>
        <taxon>Pseudomonadati</taxon>
        <taxon>Pseudomonadota</taxon>
        <taxon>Alphaproteobacteria</taxon>
        <taxon>Acetobacterales</taxon>
        <taxon>Acetobacteraceae</taxon>
        <taxon>Acetobacter</taxon>
    </lineage>
</organism>
<keyword evidence="1" id="KW-0812">Transmembrane</keyword>
<dbReference type="GO" id="GO:0016874">
    <property type="term" value="F:ligase activity"/>
    <property type="evidence" value="ECO:0007669"/>
    <property type="project" value="UniProtKB-KW"/>
</dbReference>
<evidence type="ECO:0000313" key="3">
    <source>
        <dbReference type="Proteomes" id="UP000270034"/>
    </source>
</evidence>
<keyword evidence="1" id="KW-1133">Transmembrane helix</keyword>